<comment type="caution">
    <text evidence="1">The sequence shown here is derived from an EMBL/GenBank/DDBJ whole genome shotgun (WGS) entry which is preliminary data.</text>
</comment>
<evidence type="ECO:0000313" key="1">
    <source>
        <dbReference type="EMBL" id="KAJ9590668.1"/>
    </source>
</evidence>
<gene>
    <name evidence="1" type="ORF">L9F63_016296</name>
</gene>
<accession>A0AAD8EHN6</accession>
<dbReference type="AlphaFoldDB" id="A0AAD8EHN6"/>
<dbReference type="Proteomes" id="UP001233999">
    <property type="component" value="Unassembled WGS sequence"/>
</dbReference>
<organism evidence="1 2">
    <name type="scientific">Diploptera punctata</name>
    <name type="common">Pacific beetle cockroach</name>
    <dbReference type="NCBI Taxonomy" id="6984"/>
    <lineage>
        <taxon>Eukaryota</taxon>
        <taxon>Metazoa</taxon>
        <taxon>Ecdysozoa</taxon>
        <taxon>Arthropoda</taxon>
        <taxon>Hexapoda</taxon>
        <taxon>Insecta</taxon>
        <taxon>Pterygota</taxon>
        <taxon>Neoptera</taxon>
        <taxon>Polyneoptera</taxon>
        <taxon>Dictyoptera</taxon>
        <taxon>Blattodea</taxon>
        <taxon>Blaberoidea</taxon>
        <taxon>Blaberidae</taxon>
        <taxon>Diplopterinae</taxon>
        <taxon>Diploptera</taxon>
    </lineage>
</organism>
<name>A0AAD8EHN6_DIPPU</name>
<feature type="non-terminal residue" evidence="1">
    <location>
        <position position="62"/>
    </location>
</feature>
<evidence type="ECO:0000313" key="2">
    <source>
        <dbReference type="Proteomes" id="UP001233999"/>
    </source>
</evidence>
<reference evidence="1" key="1">
    <citation type="journal article" date="2023" name="IScience">
        <title>Live-bearing cockroach genome reveals convergent evolutionary mechanisms linked to viviparity in insects and beyond.</title>
        <authorList>
            <person name="Fouks B."/>
            <person name="Harrison M.C."/>
            <person name="Mikhailova A.A."/>
            <person name="Marchal E."/>
            <person name="English S."/>
            <person name="Carruthers M."/>
            <person name="Jennings E.C."/>
            <person name="Chiamaka E.L."/>
            <person name="Frigard R.A."/>
            <person name="Pippel M."/>
            <person name="Attardo G.M."/>
            <person name="Benoit J.B."/>
            <person name="Bornberg-Bauer E."/>
            <person name="Tobe S.S."/>
        </authorList>
    </citation>
    <scope>NUCLEOTIDE SEQUENCE</scope>
    <source>
        <strain evidence="1">Stay&amp;Tobe</strain>
    </source>
</reference>
<proteinExistence type="predicted"/>
<protein>
    <submittedName>
        <fullName evidence="1">Uncharacterized protein</fullName>
    </submittedName>
</protein>
<sequence>FGQQLIFHYSATCQHLFHQFFLLLEACGTFQLLPIRTLNSGRSPFLDRTIYHILKSNSGFRK</sequence>
<feature type="non-terminal residue" evidence="1">
    <location>
        <position position="1"/>
    </location>
</feature>
<keyword evidence="2" id="KW-1185">Reference proteome</keyword>
<reference evidence="1" key="2">
    <citation type="submission" date="2023-05" db="EMBL/GenBank/DDBJ databases">
        <authorList>
            <person name="Fouks B."/>
        </authorList>
    </citation>
    <scope>NUCLEOTIDE SEQUENCE</scope>
    <source>
        <strain evidence="1">Stay&amp;Tobe</strain>
        <tissue evidence="1">Testes</tissue>
    </source>
</reference>
<dbReference type="EMBL" id="JASPKZ010004197">
    <property type="protein sequence ID" value="KAJ9590668.1"/>
    <property type="molecule type" value="Genomic_DNA"/>
</dbReference>